<accession>A0A941IDB3</accession>
<keyword evidence="1" id="KW-0472">Membrane</keyword>
<proteinExistence type="predicted"/>
<keyword evidence="1" id="KW-1133">Transmembrane helix</keyword>
<evidence type="ECO:0000256" key="1">
    <source>
        <dbReference type="SAM" id="Phobius"/>
    </source>
</evidence>
<organism evidence="2 3">
    <name type="scientific">Virgibacillus salarius</name>
    <dbReference type="NCBI Taxonomy" id="447199"/>
    <lineage>
        <taxon>Bacteria</taxon>
        <taxon>Bacillati</taxon>
        <taxon>Bacillota</taxon>
        <taxon>Bacilli</taxon>
        <taxon>Bacillales</taxon>
        <taxon>Bacillaceae</taxon>
        <taxon>Virgibacillus</taxon>
    </lineage>
</organism>
<protein>
    <submittedName>
        <fullName evidence="2">Uncharacterized protein</fullName>
    </submittedName>
</protein>
<comment type="caution">
    <text evidence="2">The sequence shown here is derived from an EMBL/GenBank/DDBJ whole genome shotgun (WGS) entry which is preliminary data.</text>
</comment>
<name>A0A941IDB3_9BACI</name>
<evidence type="ECO:0000313" key="3">
    <source>
        <dbReference type="Proteomes" id="UP000675284"/>
    </source>
</evidence>
<dbReference type="EMBL" id="JAGSOT010000157">
    <property type="protein sequence ID" value="MBR7798376.1"/>
    <property type="molecule type" value="Genomic_DNA"/>
</dbReference>
<dbReference type="AlphaFoldDB" id="A0A941IDB3"/>
<feature type="transmembrane region" description="Helical" evidence="1">
    <location>
        <begin position="6"/>
        <end position="26"/>
    </location>
</feature>
<keyword evidence="1" id="KW-0812">Transmembrane</keyword>
<evidence type="ECO:0000313" key="2">
    <source>
        <dbReference type="EMBL" id="MBR7798376.1"/>
    </source>
</evidence>
<gene>
    <name evidence="2" type="ORF">KCX74_20575</name>
</gene>
<sequence>QVVVVPVGLPLASFPLVVVVVVVVVVQTPALQCLVVVVLVVVVVLLPSGLVTSVTLSSRFLLSDSGT</sequence>
<feature type="transmembrane region" description="Helical" evidence="1">
    <location>
        <begin position="33"/>
        <end position="56"/>
    </location>
</feature>
<keyword evidence="3" id="KW-1185">Reference proteome</keyword>
<dbReference type="RefSeq" id="WP_166531072.1">
    <property type="nucleotide sequence ID" value="NZ_JAGSOT010000157.1"/>
</dbReference>
<dbReference type="Proteomes" id="UP000675284">
    <property type="component" value="Unassembled WGS sequence"/>
</dbReference>
<feature type="non-terminal residue" evidence="2">
    <location>
        <position position="1"/>
    </location>
</feature>
<reference evidence="2" key="1">
    <citation type="submission" date="2021-04" db="EMBL/GenBank/DDBJ databases">
        <title>Isolation and polyphasic classification of algal microorganism.</title>
        <authorList>
            <person name="Wang S."/>
        </authorList>
    </citation>
    <scope>NUCLEOTIDE SEQUENCE</scope>
    <source>
        <strain evidence="2">720a</strain>
    </source>
</reference>